<organism evidence="2 3">
    <name type="scientific">Pseudovirgaria hyperparasitica</name>
    <dbReference type="NCBI Taxonomy" id="470096"/>
    <lineage>
        <taxon>Eukaryota</taxon>
        <taxon>Fungi</taxon>
        <taxon>Dikarya</taxon>
        <taxon>Ascomycota</taxon>
        <taxon>Pezizomycotina</taxon>
        <taxon>Dothideomycetes</taxon>
        <taxon>Dothideomycetes incertae sedis</taxon>
        <taxon>Acrospermales</taxon>
        <taxon>Acrospermaceae</taxon>
        <taxon>Pseudovirgaria</taxon>
    </lineage>
</organism>
<dbReference type="RefSeq" id="XP_033605828.1">
    <property type="nucleotide sequence ID" value="XM_033749205.1"/>
</dbReference>
<sequence length="1408" mass="159506">MPPILRAPSTETLKFLRDAALYGSLGTTAGVSLLLYEERRRRICTLQKVVDNGKKLKSVRGRRLVHRSALTGEEMKQLGGTGVLEQRIHKPYKRPAVEIDEQEGYHITKSGDTRSGRRKLHTSAPRGETTTKRARKEVNEHTKRVKWKDEIRRMMSRMQNRRVSGLGGRHQLKLSPGGLNCRDSCHRLYNKYASLSSSSVYPRSLHLDSQQINPVSMDLTSLFYLPPDAPRDPGPYQTPWAGTLKEADILKMPPLFSDATKASDIPAMAVPLSAKSQSMWGSLHTRPAAIATVNSAALPAAIDRAPTHSSALEKFLLYHELRTGQPHQRLSSASLEDNQTEFQAVTSKVQLQPNFGHLLPSSHILETYPSKELVETFLELTEDTTQITSKTVTTIGQDLLRMIARSTHTNHLKRLRDRLKSWGQLDEVCLASLEEHSQELLQYYVDTSEPLAETPSLVRFTGALRDNPYEREALELIKYVWLSRKDRRRKTASTGKSLEEAFNRIIEGSIPVTLCQAIIDIVTKVDTHKEQWTRLCESRFRQVVESDVSVREKTRRMVDMLKRIRGSVPSIEPQVLRVLTEALESGKWKMTSQLVAILDKQDGIDQGNIHLILLSQSDNHHTVERLSAKYESLLPIDPGLIERVCYSIAVVRPVEHAISRIARLCSALDHGILVHTRLDKVGISNGERVLENAYVSILKKCWSTTKNINVVKDVYGMMAATTNLSKGISLMFSAIQVQARHGAGMGPTSVRSNKALEALAEAADRQNWYALSPILDTLNSLEILDAEGQMDALHPLVSVYLSTRTFDEAFSWVKSRIAQHMLKPNEELLRTLVDSALKERRGPDIPNILAYFHSVKTDFMVTPKLAGDLLRIHQQLHRPDSVTLAEMTELLHRNAPGLLSAQLGSMWSQVRDFEASKMSAKEHEEFTTPLALSIRTQSASPAAYWTQIHQWYAHGEYSKVRTAFEGRLAKHKPLTGPILDLTIAACLKETPDDSTLAESIMARARQQGIVVDIAIRRLLAHRIFTTRSDPEMIRRKVFEYYHFNQSKGLAVNHYITLSAAHELINRRKPHLAASLLREVFVSKWTAHCPFDTSIMSCWMKAHAESGNLRGFRSVLLLCERSDLMFDYRMLSSMYKHRHLLLRVMRYENRWPRHFKDIMSRHTHATREWIAEEDLVHLFRHWRSHVKILSRLQKRRNADLGIMLCQALITHSGGCVRPRAYWNTLNSADTPAREPKKVPPKSRAQSSALFPTKVQGMLPASIDILAGEAPAGISGHALHEPVLSTDIIALIGTSLTHDDPDLLPSLKQDQPYILALDSADPDTNELIANLTRRFNHRPGRAASLAAKQFYKNLVWDWVDWPVEITDDELCDWRAELREPDAGRLLYGAREARFDEQDWGRMRARAFREA</sequence>
<accession>A0A6A6WMD1</accession>
<keyword evidence="3" id="KW-1185">Reference proteome</keyword>
<gene>
    <name evidence="2" type="ORF">EJ05DRAFT_534734</name>
</gene>
<name>A0A6A6WMD1_9PEZI</name>
<reference evidence="2" key="1">
    <citation type="journal article" date="2020" name="Stud. Mycol.">
        <title>101 Dothideomycetes genomes: a test case for predicting lifestyles and emergence of pathogens.</title>
        <authorList>
            <person name="Haridas S."/>
            <person name="Albert R."/>
            <person name="Binder M."/>
            <person name="Bloem J."/>
            <person name="Labutti K."/>
            <person name="Salamov A."/>
            <person name="Andreopoulos B."/>
            <person name="Baker S."/>
            <person name="Barry K."/>
            <person name="Bills G."/>
            <person name="Bluhm B."/>
            <person name="Cannon C."/>
            <person name="Castanera R."/>
            <person name="Culley D."/>
            <person name="Daum C."/>
            <person name="Ezra D."/>
            <person name="Gonzalez J."/>
            <person name="Henrissat B."/>
            <person name="Kuo A."/>
            <person name="Liang C."/>
            <person name="Lipzen A."/>
            <person name="Lutzoni F."/>
            <person name="Magnuson J."/>
            <person name="Mondo S."/>
            <person name="Nolan M."/>
            <person name="Ohm R."/>
            <person name="Pangilinan J."/>
            <person name="Park H.-J."/>
            <person name="Ramirez L."/>
            <person name="Alfaro M."/>
            <person name="Sun H."/>
            <person name="Tritt A."/>
            <person name="Yoshinaga Y."/>
            <person name="Zwiers L.-H."/>
            <person name="Turgeon B."/>
            <person name="Goodwin S."/>
            <person name="Spatafora J."/>
            <person name="Crous P."/>
            <person name="Grigoriev I."/>
        </authorList>
    </citation>
    <scope>NUCLEOTIDE SEQUENCE</scope>
    <source>
        <strain evidence="2">CBS 121739</strain>
    </source>
</reference>
<dbReference type="EMBL" id="ML996565">
    <property type="protein sequence ID" value="KAF2763377.1"/>
    <property type="molecule type" value="Genomic_DNA"/>
</dbReference>
<proteinExistence type="predicted"/>
<dbReference type="GeneID" id="54490259"/>
<dbReference type="Proteomes" id="UP000799437">
    <property type="component" value="Unassembled WGS sequence"/>
</dbReference>
<dbReference type="OrthoDB" id="3946729at2759"/>
<evidence type="ECO:0000256" key="1">
    <source>
        <dbReference type="SAM" id="MobiDB-lite"/>
    </source>
</evidence>
<feature type="region of interest" description="Disordered" evidence="1">
    <location>
        <begin position="107"/>
        <end position="135"/>
    </location>
</feature>
<protein>
    <submittedName>
        <fullName evidence="2">Uncharacterized protein</fullName>
    </submittedName>
</protein>
<evidence type="ECO:0000313" key="2">
    <source>
        <dbReference type="EMBL" id="KAF2763377.1"/>
    </source>
</evidence>
<evidence type="ECO:0000313" key="3">
    <source>
        <dbReference type="Proteomes" id="UP000799437"/>
    </source>
</evidence>